<dbReference type="Pfam" id="PF09388">
    <property type="entry name" value="SpoOE-like"/>
    <property type="match status" value="1"/>
</dbReference>
<dbReference type="InterPro" id="IPR036638">
    <property type="entry name" value="HLH_DNA-bd_sf"/>
</dbReference>
<sequence length="56" mass="6745">MELEQKDLLEEIEWAREKMYDLSSQLNRTSHEVVAISSYLDALLNKYQTTYYKIEN</sequence>
<dbReference type="AlphaFoldDB" id="A0A2W0HF86"/>
<dbReference type="Gene3D" id="4.10.280.10">
    <property type="entry name" value="Helix-loop-helix DNA-binding domain"/>
    <property type="match status" value="1"/>
</dbReference>
<dbReference type="InterPro" id="IPR018540">
    <property type="entry name" value="Spo0E-like"/>
</dbReference>
<dbReference type="OrthoDB" id="2893507at2"/>
<evidence type="ECO:0008006" key="3">
    <source>
        <dbReference type="Google" id="ProtNLM"/>
    </source>
</evidence>
<keyword evidence="2" id="KW-1185">Reference proteome</keyword>
<dbReference type="Proteomes" id="UP000248066">
    <property type="component" value="Unassembled WGS sequence"/>
</dbReference>
<dbReference type="RefSeq" id="WP_110521706.1">
    <property type="nucleotide sequence ID" value="NZ_PDOF01000004.1"/>
</dbReference>
<evidence type="ECO:0000313" key="1">
    <source>
        <dbReference type="EMBL" id="PYZ95582.1"/>
    </source>
</evidence>
<protein>
    <recommendedName>
        <fullName evidence="3">Aspartyl-phosphate phosphatase Spo0E family protein</fullName>
    </recommendedName>
</protein>
<reference evidence="1 2" key="1">
    <citation type="submission" date="2017-10" db="EMBL/GenBank/DDBJ databases">
        <title>Bacillus sp. nov., a halophilic bacterium isolated from a Yangshapao Lake.</title>
        <authorList>
            <person name="Wang H."/>
        </authorList>
    </citation>
    <scope>NUCLEOTIDE SEQUENCE [LARGE SCALE GENOMIC DNA]</scope>
    <source>
        <strain evidence="1 2">YSP-3</strain>
    </source>
</reference>
<accession>A0A2W0HF86</accession>
<dbReference type="SUPFAM" id="SSF140500">
    <property type="entry name" value="BAS1536-like"/>
    <property type="match status" value="1"/>
</dbReference>
<proteinExistence type="predicted"/>
<organism evidence="1 2">
    <name type="scientific">Alteribacter lacisalsi</name>
    <dbReference type="NCBI Taxonomy" id="2045244"/>
    <lineage>
        <taxon>Bacteria</taxon>
        <taxon>Bacillati</taxon>
        <taxon>Bacillota</taxon>
        <taxon>Bacilli</taxon>
        <taxon>Bacillales</taxon>
        <taxon>Bacillaceae</taxon>
        <taxon>Alteribacter</taxon>
    </lineage>
</organism>
<dbReference type="GO" id="GO:0043937">
    <property type="term" value="P:regulation of sporulation"/>
    <property type="evidence" value="ECO:0007669"/>
    <property type="project" value="InterPro"/>
</dbReference>
<dbReference type="GO" id="GO:0046983">
    <property type="term" value="F:protein dimerization activity"/>
    <property type="evidence" value="ECO:0007669"/>
    <property type="project" value="InterPro"/>
</dbReference>
<dbReference type="EMBL" id="PDOF01000004">
    <property type="protein sequence ID" value="PYZ95582.1"/>
    <property type="molecule type" value="Genomic_DNA"/>
</dbReference>
<gene>
    <name evidence="1" type="ORF">CR205_18825</name>
</gene>
<name>A0A2W0HF86_9BACI</name>
<comment type="caution">
    <text evidence="1">The sequence shown here is derived from an EMBL/GenBank/DDBJ whole genome shotgun (WGS) entry which is preliminary data.</text>
</comment>
<dbReference type="InterPro" id="IPR037208">
    <property type="entry name" value="Spo0E-like_sf"/>
</dbReference>
<evidence type="ECO:0000313" key="2">
    <source>
        <dbReference type="Proteomes" id="UP000248066"/>
    </source>
</evidence>